<accession>A0A6N2MMV6</accession>
<gene>
    <name evidence="2" type="ORF">SVIM_LOCUS396534</name>
</gene>
<dbReference type="EMBL" id="CAADRP010001896">
    <property type="protein sequence ID" value="VFU55675.1"/>
    <property type="molecule type" value="Genomic_DNA"/>
</dbReference>
<evidence type="ECO:0000259" key="1">
    <source>
        <dbReference type="Pfam" id="PF22936"/>
    </source>
</evidence>
<dbReference type="AlphaFoldDB" id="A0A6N2MMV6"/>
<organism evidence="2">
    <name type="scientific">Salix viminalis</name>
    <name type="common">Common osier</name>
    <name type="synonym">Basket willow</name>
    <dbReference type="NCBI Taxonomy" id="40686"/>
    <lineage>
        <taxon>Eukaryota</taxon>
        <taxon>Viridiplantae</taxon>
        <taxon>Streptophyta</taxon>
        <taxon>Embryophyta</taxon>
        <taxon>Tracheophyta</taxon>
        <taxon>Spermatophyta</taxon>
        <taxon>Magnoliopsida</taxon>
        <taxon>eudicotyledons</taxon>
        <taxon>Gunneridae</taxon>
        <taxon>Pentapetalae</taxon>
        <taxon>rosids</taxon>
        <taxon>fabids</taxon>
        <taxon>Malpighiales</taxon>
        <taxon>Salicaceae</taxon>
        <taxon>Saliceae</taxon>
        <taxon>Salix</taxon>
    </lineage>
</organism>
<dbReference type="PANTHER" id="PTHR35317:SF31">
    <property type="entry name" value="DUF4219 DOMAIN-CONTAINING PROTEIN"/>
    <property type="match status" value="1"/>
</dbReference>
<proteinExistence type="predicted"/>
<evidence type="ECO:0000313" key="2">
    <source>
        <dbReference type="EMBL" id="VFU55675.1"/>
    </source>
</evidence>
<reference evidence="2" key="1">
    <citation type="submission" date="2019-03" db="EMBL/GenBank/DDBJ databases">
        <authorList>
            <person name="Mank J."/>
            <person name="Almeida P."/>
        </authorList>
    </citation>
    <scope>NUCLEOTIDE SEQUENCE</scope>
    <source>
        <strain evidence="2">78183</strain>
    </source>
</reference>
<name>A0A6N2MMV6_SALVM</name>
<protein>
    <recommendedName>
        <fullName evidence="1">Retrovirus-related Pol polyprotein from transposon TNT 1-94-like beta-barrel domain-containing protein</fullName>
    </recommendedName>
</protein>
<dbReference type="Pfam" id="PF22936">
    <property type="entry name" value="Pol_BBD"/>
    <property type="match status" value="1"/>
</dbReference>
<sequence length="311" mass="35383">MASSSGHSTATTPMFDVSSRVKAVKLLAFKREFELLKMKDNESIKIYYGRLMNIVNQMRLLRETFEDHKEQRVQMRGYEVVDGGTQAFSKTHRTDILPKKSFNSGKSIILSKNKAIVPANRQTFSPCSYCKRTNHAENDCWFKGKTLLHYDHCKKNEGKDDDKLLFMATRDEHTSRRDTWLIDSGCTRHMTKFLSIFSSIDSSSKPKIKLGNGDIVEAKGRGTVTVNTSKGTKIITNIFYIPKLDQNLLSVAQMLRNGYEVSFKEIFCFITDSHGLAIAKIEMEGNSFYLKLDAIEGHVLSAKVDESIVWH</sequence>
<feature type="domain" description="Retrovirus-related Pol polyprotein from transposon TNT 1-94-like beta-barrel" evidence="1">
    <location>
        <begin position="180"/>
        <end position="259"/>
    </location>
</feature>
<dbReference type="PANTHER" id="PTHR35317">
    <property type="entry name" value="OS04G0629600 PROTEIN"/>
    <property type="match status" value="1"/>
</dbReference>
<dbReference type="InterPro" id="IPR054722">
    <property type="entry name" value="PolX-like_BBD"/>
</dbReference>